<reference evidence="1" key="1">
    <citation type="submission" date="2020-02" db="EMBL/GenBank/DDBJ databases">
        <authorList>
            <person name="Meier V. D."/>
        </authorList>
    </citation>
    <scope>NUCLEOTIDE SEQUENCE</scope>
    <source>
        <strain evidence="1">AVDCRST_MAG74</strain>
    </source>
</reference>
<protein>
    <submittedName>
        <fullName evidence="1">Uncharacterized protein</fullName>
    </submittedName>
</protein>
<accession>A0A6J4PWM9</accession>
<dbReference type="EMBL" id="CADCUR010000275">
    <property type="protein sequence ID" value="CAA9421682.1"/>
    <property type="molecule type" value="Genomic_DNA"/>
</dbReference>
<dbReference type="AlphaFoldDB" id="A0A6J4PWM9"/>
<name>A0A6J4PWM9_9BACT</name>
<evidence type="ECO:0000313" key="1">
    <source>
        <dbReference type="EMBL" id="CAA9421682.1"/>
    </source>
</evidence>
<proteinExistence type="predicted"/>
<gene>
    <name evidence="1" type="ORF">AVDCRST_MAG74-3287</name>
</gene>
<organism evidence="1">
    <name type="scientific">uncultured Pyrinomonadaceae bacterium</name>
    <dbReference type="NCBI Taxonomy" id="2283094"/>
    <lineage>
        <taxon>Bacteria</taxon>
        <taxon>Pseudomonadati</taxon>
        <taxon>Acidobacteriota</taxon>
        <taxon>Blastocatellia</taxon>
        <taxon>Blastocatellales</taxon>
        <taxon>Pyrinomonadaceae</taxon>
        <taxon>environmental samples</taxon>
    </lineage>
</organism>
<sequence>MENSLTDENRVIISCLLFSENVLKISDTFFNRYNNACFPP</sequence>